<dbReference type="AlphaFoldDB" id="A0A6A6JRY2"/>
<protein>
    <submittedName>
        <fullName evidence="1">Uncharacterized protein</fullName>
    </submittedName>
</protein>
<organism evidence="1 2">
    <name type="scientific">Westerdykella ornata</name>
    <dbReference type="NCBI Taxonomy" id="318751"/>
    <lineage>
        <taxon>Eukaryota</taxon>
        <taxon>Fungi</taxon>
        <taxon>Dikarya</taxon>
        <taxon>Ascomycota</taxon>
        <taxon>Pezizomycotina</taxon>
        <taxon>Dothideomycetes</taxon>
        <taxon>Pleosporomycetidae</taxon>
        <taxon>Pleosporales</taxon>
        <taxon>Sporormiaceae</taxon>
        <taxon>Westerdykella</taxon>
    </lineage>
</organism>
<dbReference type="Proteomes" id="UP000800097">
    <property type="component" value="Unassembled WGS sequence"/>
</dbReference>
<accession>A0A6A6JRY2</accession>
<evidence type="ECO:0000313" key="1">
    <source>
        <dbReference type="EMBL" id="KAF2278618.1"/>
    </source>
</evidence>
<keyword evidence="2" id="KW-1185">Reference proteome</keyword>
<dbReference type="GeneID" id="54546986"/>
<gene>
    <name evidence="1" type="ORF">EI97DRAFT_215126</name>
</gene>
<reference evidence="1" key="1">
    <citation type="journal article" date="2020" name="Stud. Mycol.">
        <title>101 Dothideomycetes genomes: a test case for predicting lifestyles and emergence of pathogens.</title>
        <authorList>
            <person name="Haridas S."/>
            <person name="Albert R."/>
            <person name="Binder M."/>
            <person name="Bloem J."/>
            <person name="Labutti K."/>
            <person name="Salamov A."/>
            <person name="Andreopoulos B."/>
            <person name="Baker S."/>
            <person name="Barry K."/>
            <person name="Bills G."/>
            <person name="Bluhm B."/>
            <person name="Cannon C."/>
            <person name="Castanera R."/>
            <person name="Culley D."/>
            <person name="Daum C."/>
            <person name="Ezra D."/>
            <person name="Gonzalez J."/>
            <person name="Henrissat B."/>
            <person name="Kuo A."/>
            <person name="Liang C."/>
            <person name="Lipzen A."/>
            <person name="Lutzoni F."/>
            <person name="Magnuson J."/>
            <person name="Mondo S."/>
            <person name="Nolan M."/>
            <person name="Ohm R."/>
            <person name="Pangilinan J."/>
            <person name="Park H.-J."/>
            <person name="Ramirez L."/>
            <person name="Alfaro M."/>
            <person name="Sun H."/>
            <person name="Tritt A."/>
            <person name="Yoshinaga Y."/>
            <person name="Zwiers L.-H."/>
            <person name="Turgeon B."/>
            <person name="Goodwin S."/>
            <person name="Spatafora J."/>
            <person name="Crous P."/>
            <person name="Grigoriev I."/>
        </authorList>
    </citation>
    <scope>NUCLEOTIDE SEQUENCE</scope>
    <source>
        <strain evidence="1">CBS 379.55</strain>
    </source>
</reference>
<name>A0A6A6JRY2_WESOR</name>
<sequence length="106" mass="12197">MPMGFSLHLIAAQCYLCCLLCLIPGYCLLMQLANPLAIHRCWRGMTFSFLRYRSASLESCISRFSLLHKGLQIVPLRPRELRLPQCFPFIQNVSPSLDFAVHVRKK</sequence>
<dbReference type="EMBL" id="ML986487">
    <property type="protein sequence ID" value="KAF2278618.1"/>
    <property type="molecule type" value="Genomic_DNA"/>
</dbReference>
<proteinExistence type="predicted"/>
<evidence type="ECO:0000313" key="2">
    <source>
        <dbReference type="Proteomes" id="UP000800097"/>
    </source>
</evidence>
<dbReference type="RefSeq" id="XP_033656157.1">
    <property type="nucleotide sequence ID" value="XM_033793811.1"/>
</dbReference>